<evidence type="ECO:0000256" key="4">
    <source>
        <dbReference type="ARBA" id="ARBA00023136"/>
    </source>
</evidence>
<keyword evidence="4" id="KW-0472">Membrane</keyword>
<reference evidence="7" key="1">
    <citation type="journal article" date="2021" name="Open Biol.">
        <title>Shared evolutionary footprints suggest mitochondrial oxidative damage underlies multiple complex I losses in fungi.</title>
        <authorList>
            <person name="Schikora-Tamarit M.A."/>
            <person name="Marcet-Houben M."/>
            <person name="Nosek J."/>
            <person name="Gabaldon T."/>
        </authorList>
    </citation>
    <scope>NUCLEOTIDE SEQUENCE</scope>
    <source>
        <strain evidence="7">NCAIM Y.01608</strain>
    </source>
</reference>
<comment type="subcellular location">
    <subcellularLocation>
        <location evidence="1">Golgi apparatus membrane</location>
        <topology evidence="1">Peripheral membrane protein</topology>
    </subcellularLocation>
</comment>
<dbReference type="Pfam" id="PF10392">
    <property type="entry name" value="COG5_N"/>
    <property type="match status" value="1"/>
</dbReference>
<sequence>MSEYAAYLEDFDPLKYANELVVSTNNVEESELDLTTSIKRLQFDLKDVEKRLQKTASENYTTLISELDTAEELHNTIQLIKPSLKQVNASYARLETEILQPYNESSNLHSALRKIHQTSNLLRSSTYFIYLISRIEEIDKTDQELNKKPFKSLISLARLLNQVKIHLADSPFLKSLKLVRDYESFQQLQTAKVMDICNTHLKNLSLSYDAQSMLNLINALSIMSSESFYNQLQQLLSLKIAAAINLIIKNLNNTKSLDRVFAEVSASGRLINQLEKVMKSNKWQDANNTKDTQPSTLTIYEKVNSVLQFGSSLGTLFWKDTAIGVEPKFKEIVTRGGPIARNLRQLKEEIKNFIKNAVLDSFDGDRGPECLEVRMMLNSVASLDTAR</sequence>
<evidence type="ECO:0000259" key="5">
    <source>
        <dbReference type="Pfam" id="PF10392"/>
    </source>
</evidence>
<feature type="domain" description="Conserved oligomeric Golgi complex subunit 5 helical" evidence="6">
    <location>
        <begin position="173"/>
        <end position="357"/>
    </location>
</feature>
<feature type="domain" description="Conserved oligomeric Golgi complex subunit 5 N-terminal" evidence="5">
    <location>
        <begin position="9"/>
        <end position="135"/>
    </location>
</feature>
<keyword evidence="3" id="KW-0333">Golgi apparatus</keyword>
<protein>
    <recommendedName>
        <fullName evidence="2">Conserved oligomeric Golgi complex subunit 5</fullName>
    </recommendedName>
</protein>
<dbReference type="InterPro" id="IPR019465">
    <property type="entry name" value="Cog5"/>
</dbReference>
<evidence type="ECO:0000256" key="2">
    <source>
        <dbReference type="ARBA" id="ARBA00020974"/>
    </source>
</evidence>
<dbReference type="GO" id="GO:0006891">
    <property type="term" value="P:intra-Golgi vesicle-mediated transport"/>
    <property type="evidence" value="ECO:0007669"/>
    <property type="project" value="InterPro"/>
</dbReference>
<organism evidence="7 8">
    <name type="scientific">Ogataea polymorpha</name>
    <dbReference type="NCBI Taxonomy" id="460523"/>
    <lineage>
        <taxon>Eukaryota</taxon>
        <taxon>Fungi</taxon>
        <taxon>Dikarya</taxon>
        <taxon>Ascomycota</taxon>
        <taxon>Saccharomycotina</taxon>
        <taxon>Pichiomycetes</taxon>
        <taxon>Pichiales</taxon>
        <taxon>Pichiaceae</taxon>
        <taxon>Ogataea</taxon>
    </lineage>
</organism>
<keyword evidence="8" id="KW-1185">Reference proteome</keyword>
<dbReference type="Proteomes" id="UP000788993">
    <property type="component" value="Unassembled WGS sequence"/>
</dbReference>
<gene>
    <name evidence="7" type="ORF">OGATHE_005638</name>
</gene>
<dbReference type="GO" id="GO:0000139">
    <property type="term" value="C:Golgi membrane"/>
    <property type="evidence" value="ECO:0007669"/>
    <property type="project" value="UniProtKB-SubCell"/>
</dbReference>
<dbReference type="GO" id="GO:0017119">
    <property type="term" value="C:Golgi transport complex"/>
    <property type="evidence" value="ECO:0007669"/>
    <property type="project" value="InterPro"/>
</dbReference>
<evidence type="ECO:0000256" key="3">
    <source>
        <dbReference type="ARBA" id="ARBA00023034"/>
    </source>
</evidence>
<comment type="caution">
    <text evidence="7">The sequence shown here is derived from an EMBL/GenBank/DDBJ whole genome shotgun (WGS) entry which is preliminary data.</text>
</comment>
<evidence type="ECO:0000313" key="8">
    <source>
        <dbReference type="Proteomes" id="UP000788993"/>
    </source>
</evidence>
<name>A0A9P8NTK8_9ASCO</name>
<evidence type="ECO:0000313" key="7">
    <source>
        <dbReference type="EMBL" id="KAH3659593.1"/>
    </source>
</evidence>
<dbReference type="PANTHER" id="PTHR13228">
    <property type="entry name" value="CONSERVED OLIGOMERIC GOLGI COMPLEX COMPONENT 5"/>
    <property type="match status" value="1"/>
</dbReference>
<dbReference type="Pfam" id="PF20649">
    <property type="entry name" value="COG5_C"/>
    <property type="match status" value="1"/>
</dbReference>
<evidence type="ECO:0000259" key="6">
    <source>
        <dbReference type="Pfam" id="PF20649"/>
    </source>
</evidence>
<dbReference type="InterPro" id="IPR048485">
    <property type="entry name" value="COG5_helical"/>
</dbReference>
<accession>A0A9P8NTK8</accession>
<dbReference type="EMBL" id="JAEUBD010001504">
    <property type="protein sequence ID" value="KAH3659593.1"/>
    <property type="molecule type" value="Genomic_DNA"/>
</dbReference>
<dbReference type="AlphaFoldDB" id="A0A9P8NTK8"/>
<dbReference type="PANTHER" id="PTHR13228:SF3">
    <property type="entry name" value="CONSERVED OLIGOMERIC GOLGI COMPLEX SUBUNIT 5"/>
    <property type="match status" value="1"/>
</dbReference>
<dbReference type="InterPro" id="IPR049176">
    <property type="entry name" value="COG5_N"/>
</dbReference>
<proteinExistence type="predicted"/>
<reference evidence="7" key="2">
    <citation type="submission" date="2021-01" db="EMBL/GenBank/DDBJ databases">
        <authorList>
            <person name="Schikora-Tamarit M.A."/>
        </authorList>
    </citation>
    <scope>NUCLEOTIDE SEQUENCE</scope>
    <source>
        <strain evidence="7">NCAIM Y.01608</strain>
    </source>
</reference>
<evidence type="ECO:0000256" key="1">
    <source>
        <dbReference type="ARBA" id="ARBA00004395"/>
    </source>
</evidence>